<sequence length="360" mass="39065">MSQSSKLGSAAASESNFRGLVARQLTKPVRLPPSPTQLANQVAVVTGSNVGLGLVASRQLLDLGLSHLVMAVRSQPKGDAAAAQLRSEFPAAAISVWIVDMESYVSVQAFAAKCDAELPRIDFVILNAGLMCWAYTTNPTTKWETTLQVNYLSTALLTVLLVPILKARHQSDKTHSTKPPVISVVGSDVQYMQDVNKFADPTSDKPILQRFNDSNKFSGMDWYGLTKVALTFFVARLAEVVNAEDVTINMSNPGMTSGTAFFSKSNFFVRQLVGAAGLLLSRTVEVGASTYVDATVVKGSESHGSFVSDWTIKPYPKHWYTPEGKKDFGEKLWQETIDELAAISPEAAKIVDELRKGGRT</sequence>
<comment type="similarity">
    <text evidence="1">Belongs to the short-chain dehydrogenases/reductases (SDR) family.</text>
</comment>
<dbReference type="SUPFAM" id="SSF51735">
    <property type="entry name" value="NAD(P)-binding Rossmann-fold domains"/>
    <property type="match status" value="1"/>
</dbReference>
<evidence type="ECO:0000313" key="4">
    <source>
        <dbReference type="EMBL" id="KAK0622040.1"/>
    </source>
</evidence>
<dbReference type="GO" id="GO:0016491">
    <property type="term" value="F:oxidoreductase activity"/>
    <property type="evidence" value="ECO:0007669"/>
    <property type="project" value="UniProtKB-KW"/>
</dbReference>
<reference evidence="4" key="1">
    <citation type="submission" date="2023-06" db="EMBL/GenBank/DDBJ databases">
        <title>Genome-scale phylogeny and comparative genomics of the fungal order Sordariales.</title>
        <authorList>
            <consortium name="Lawrence Berkeley National Laboratory"/>
            <person name="Hensen N."/>
            <person name="Bonometti L."/>
            <person name="Westerberg I."/>
            <person name="Brannstrom I.O."/>
            <person name="Guillou S."/>
            <person name="Cros-Aarteil S."/>
            <person name="Calhoun S."/>
            <person name="Haridas S."/>
            <person name="Kuo A."/>
            <person name="Mondo S."/>
            <person name="Pangilinan J."/>
            <person name="Riley R."/>
            <person name="LaButti K."/>
            <person name="Andreopoulos B."/>
            <person name="Lipzen A."/>
            <person name="Chen C."/>
            <person name="Yanf M."/>
            <person name="Daum C."/>
            <person name="Ng V."/>
            <person name="Clum A."/>
            <person name="Steindorff A."/>
            <person name="Ohm R."/>
            <person name="Martin F."/>
            <person name="Silar P."/>
            <person name="Natvig D."/>
            <person name="Lalanne C."/>
            <person name="Gautier V."/>
            <person name="Ament-velasquez S.L."/>
            <person name="Kruys A."/>
            <person name="Hutchinson M.I."/>
            <person name="Powell A.J."/>
            <person name="Barry K."/>
            <person name="Miller A.N."/>
            <person name="Grigoriev I.V."/>
            <person name="Debuchy R."/>
            <person name="Gladieux P."/>
            <person name="Thoren M.H."/>
            <person name="Johannesson H."/>
        </authorList>
    </citation>
    <scope>NUCLEOTIDE SEQUENCE</scope>
    <source>
        <strain evidence="4">SMH3391-2</strain>
    </source>
</reference>
<dbReference type="Proteomes" id="UP001174934">
    <property type="component" value="Unassembled WGS sequence"/>
</dbReference>
<gene>
    <name evidence="4" type="ORF">B0T17DRAFT_535723</name>
</gene>
<dbReference type="InterPro" id="IPR002347">
    <property type="entry name" value="SDR_fam"/>
</dbReference>
<dbReference type="InterPro" id="IPR036291">
    <property type="entry name" value="NAD(P)-bd_dom_sf"/>
</dbReference>
<organism evidence="4 5">
    <name type="scientific">Bombardia bombarda</name>
    <dbReference type="NCBI Taxonomy" id="252184"/>
    <lineage>
        <taxon>Eukaryota</taxon>
        <taxon>Fungi</taxon>
        <taxon>Dikarya</taxon>
        <taxon>Ascomycota</taxon>
        <taxon>Pezizomycotina</taxon>
        <taxon>Sordariomycetes</taxon>
        <taxon>Sordariomycetidae</taxon>
        <taxon>Sordariales</taxon>
        <taxon>Lasiosphaeriaceae</taxon>
        <taxon>Bombardia</taxon>
    </lineage>
</organism>
<evidence type="ECO:0000313" key="5">
    <source>
        <dbReference type="Proteomes" id="UP001174934"/>
    </source>
</evidence>
<keyword evidence="5" id="KW-1185">Reference proteome</keyword>
<dbReference type="PANTHER" id="PTHR24320:SF252">
    <property type="entry name" value="DEHYDROGENASE_REDUCTASE FAMILY PROTEIN, PUTATIVE (AFU_ORTHOLOGUE AFUA_3G08550)-RELATED"/>
    <property type="match status" value="1"/>
</dbReference>
<comment type="caution">
    <text evidence="4">The sequence shown here is derived from an EMBL/GenBank/DDBJ whole genome shotgun (WGS) entry which is preliminary data.</text>
</comment>
<dbReference type="Pfam" id="PF00106">
    <property type="entry name" value="adh_short"/>
    <property type="match status" value="1"/>
</dbReference>
<keyword evidence="2" id="KW-0521">NADP</keyword>
<dbReference type="PANTHER" id="PTHR24320">
    <property type="entry name" value="RETINOL DEHYDROGENASE"/>
    <property type="match status" value="1"/>
</dbReference>
<evidence type="ECO:0000256" key="3">
    <source>
        <dbReference type="ARBA" id="ARBA00023002"/>
    </source>
</evidence>
<dbReference type="Gene3D" id="3.40.50.720">
    <property type="entry name" value="NAD(P)-binding Rossmann-like Domain"/>
    <property type="match status" value="1"/>
</dbReference>
<accession>A0AA40C1X8</accession>
<dbReference type="EMBL" id="JAULSR010000004">
    <property type="protein sequence ID" value="KAK0622040.1"/>
    <property type="molecule type" value="Genomic_DNA"/>
</dbReference>
<dbReference type="PRINTS" id="PR00081">
    <property type="entry name" value="GDHRDH"/>
</dbReference>
<evidence type="ECO:0000256" key="2">
    <source>
        <dbReference type="ARBA" id="ARBA00022857"/>
    </source>
</evidence>
<dbReference type="AlphaFoldDB" id="A0AA40C1X8"/>
<keyword evidence="3" id="KW-0560">Oxidoreductase</keyword>
<evidence type="ECO:0000256" key="1">
    <source>
        <dbReference type="ARBA" id="ARBA00006484"/>
    </source>
</evidence>
<protein>
    <submittedName>
        <fullName evidence="4">Retinol dehydrogenase 12</fullName>
    </submittedName>
</protein>
<name>A0AA40C1X8_9PEZI</name>
<proteinExistence type="inferred from homology"/>